<keyword evidence="2" id="KW-1185">Reference proteome</keyword>
<dbReference type="EMBL" id="JANPWB010000010">
    <property type="protein sequence ID" value="KAJ1135335.1"/>
    <property type="molecule type" value="Genomic_DNA"/>
</dbReference>
<name>A0AAV7QB31_PLEWA</name>
<evidence type="ECO:0000313" key="1">
    <source>
        <dbReference type="EMBL" id="KAJ1135335.1"/>
    </source>
</evidence>
<accession>A0AAV7QB31</accession>
<sequence>MWYMAENWATATSRPIEWEALKVILWGHCTNAVVGVQADVHRELTTLEQSLGKLEADSRTTPVGWHAITNARERHAQLITQLRCYDFRTYQPKFHSEGETSGHLLSWLLHGAHHIGPIIILCQTPTHMVTSQLDIHATFTSYYKSQYDPPPIDKTDATQAFLSDMVFPTVDQLAREEQQLSLSEQELMASIGGSAMGKTPGLDVLPA</sequence>
<dbReference type="Proteomes" id="UP001066276">
    <property type="component" value="Chromosome 6"/>
</dbReference>
<comment type="caution">
    <text evidence="1">The sequence shown here is derived from an EMBL/GenBank/DDBJ whole genome shotgun (WGS) entry which is preliminary data.</text>
</comment>
<protein>
    <submittedName>
        <fullName evidence="1">Uncharacterized protein</fullName>
    </submittedName>
</protein>
<gene>
    <name evidence="1" type="ORF">NDU88_001775</name>
</gene>
<evidence type="ECO:0000313" key="2">
    <source>
        <dbReference type="Proteomes" id="UP001066276"/>
    </source>
</evidence>
<organism evidence="1 2">
    <name type="scientific">Pleurodeles waltl</name>
    <name type="common">Iberian ribbed newt</name>
    <dbReference type="NCBI Taxonomy" id="8319"/>
    <lineage>
        <taxon>Eukaryota</taxon>
        <taxon>Metazoa</taxon>
        <taxon>Chordata</taxon>
        <taxon>Craniata</taxon>
        <taxon>Vertebrata</taxon>
        <taxon>Euteleostomi</taxon>
        <taxon>Amphibia</taxon>
        <taxon>Batrachia</taxon>
        <taxon>Caudata</taxon>
        <taxon>Salamandroidea</taxon>
        <taxon>Salamandridae</taxon>
        <taxon>Pleurodelinae</taxon>
        <taxon>Pleurodeles</taxon>
    </lineage>
</organism>
<reference evidence="1" key="1">
    <citation type="journal article" date="2022" name="bioRxiv">
        <title>Sequencing and chromosome-scale assembly of the giantPleurodeles waltlgenome.</title>
        <authorList>
            <person name="Brown T."/>
            <person name="Elewa A."/>
            <person name="Iarovenko S."/>
            <person name="Subramanian E."/>
            <person name="Araus A.J."/>
            <person name="Petzold A."/>
            <person name="Susuki M."/>
            <person name="Suzuki K.-i.T."/>
            <person name="Hayashi T."/>
            <person name="Toyoda A."/>
            <person name="Oliveira C."/>
            <person name="Osipova E."/>
            <person name="Leigh N.D."/>
            <person name="Simon A."/>
            <person name="Yun M.H."/>
        </authorList>
    </citation>
    <scope>NUCLEOTIDE SEQUENCE</scope>
    <source>
        <strain evidence="1">20211129_DDA</strain>
        <tissue evidence="1">Liver</tissue>
    </source>
</reference>
<dbReference type="AlphaFoldDB" id="A0AAV7QB31"/>
<proteinExistence type="predicted"/>